<dbReference type="PROSITE" id="PS50280">
    <property type="entry name" value="SET"/>
    <property type="match status" value="1"/>
</dbReference>
<dbReference type="InterPro" id="IPR001214">
    <property type="entry name" value="SET_dom"/>
</dbReference>
<comment type="caution">
    <text evidence="2">The sequence shown here is derived from an EMBL/GenBank/DDBJ whole genome shotgun (WGS) entry which is preliminary data.</text>
</comment>
<dbReference type="Proteomes" id="UP001295423">
    <property type="component" value="Unassembled WGS sequence"/>
</dbReference>
<dbReference type="PANTHER" id="PTHR12197">
    <property type="entry name" value="HISTONE-LYSINE N-METHYLTRANSFERASE SMYD"/>
    <property type="match status" value="1"/>
</dbReference>
<dbReference type="AlphaFoldDB" id="A0AAD2GBK4"/>
<accession>A0AAD2GBK4</accession>
<dbReference type="SMART" id="SM00317">
    <property type="entry name" value="SET"/>
    <property type="match status" value="1"/>
</dbReference>
<dbReference type="InterPro" id="IPR050869">
    <property type="entry name" value="H3K4_H4K5_MeTrfase"/>
</dbReference>
<reference evidence="2" key="1">
    <citation type="submission" date="2023-08" db="EMBL/GenBank/DDBJ databases">
        <authorList>
            <person name="Audoor S."/>
            <person name="Bilcke G."/>
        </authorList>
    </citation>
    <scope>NUCLEOTIDE SEQUENCE</scope>
</reference>
<evidence type="ECO:0000313" key="2">
    <source>
        <dbReference type="EMBL" id="CAJ1966483.1"/>
    </source>
</evidence>
<gene>
    <name evidence="2" type="ORF">CYCCA115_LOCUS22066</name>
</gene>
<dbReference type="Gene3D" id="1.25.40.10">
    <property type="entry name" value="Tetratricopeptide repeat domain"/>
    <property type="match status" value="1"/>
</dbReference>
<feature type="domain" description="SET" evidence="1">
    <location>
        <begin position="10"/>
        <end position="221"/>
    </location>
</feature>
<organism evidence="2 3">
    <name type="scientific">Cylindrotheca closterium</name>
    <dbReference type="NCBI Taxonomy" id="2856"/>
    <lineage>
        <taxon>Eukaryota</taxon>
        <taxon>Sar</taxon>
        <taxon>Stramenopiles</taxon>
        <taxon>Ochrophyta</taxon>
        <taxon>Bacillariophyta</taxon>
        <taxon>Bacillariophyceae</taxon>
        <taxon>Bacillariophycidae</taxon>
        <taxon>Bacillariales</taxon>
        <taxon>Bacillariaceae</taxon>
        <taxon>Cylindrotheca</taxon>
    </lineage>
</organism>
<dbReference type="PANTHER" id="PTHR12197:SF282">
    <property type="entry name" value="SET DOMAIN-CONTAINING PROTEIN"/>
    <property type="match status" value="1"/>
</dbReference>
<dbReference type="SUPFAM" id="SSF82199">
    <property type="entry name" value="SET domain"/>
    <property type="match status" value="1"/>
</dbReference>
<dbReference type="Pfam" id="PF00856">
    <property type="entry name" value="SET"/>
    <property type="match status" value="1"/>
</dbReference>
<keyword evidence="3" id="KW-1185">Reference proteome</keyword>
<dbReference type="EMBL" id="CAKOGP040002291">
    <property type="protein sequence ID" value="CAJ1966483.1"/>
    <property type="molecule type" value="Genomic_DNA"/>
</dbReference>
<dbReference type="CDD" id="cd20071">
    <property type="entry name" value="SET_SMYD"/>
    <property type="match status" value="1"/>
</dbReference>
<evidence type="ECO:0000313" key="3">
    <source>
        <dbReference type="Proteomes" id="UP001295423"/>
    </source>
</evidence>
<dbReference type="InterPro" id="IPR046341">
    <property type="entry name" value="SET_dom_sf"/>
</dbReference>
<dbReference type="Gene3D" id="2.170.270.10">
    <property type="entry name" value="SET domain"/>
    <property type="match status" value="1"/>
</dbReference>
<evidence type="ECO:0000259" key="1">
    <source>
        <dbReference type="PROSITE" id="PS50280"/>
    </source>
</evidence>
<protein>
    <recommendedName>
        <fullName evidence="1">SET domain-containing protein</fullName>
    </recommendedName>
</protein>
<proteinExistence type="predicted"/>
<sequence length="519" mass="58349">MIESDRICSAAVEMKQTEDHGMVLVSTKSLEPGPLGLIVFRETALLSIRTRGSSLDESGPVPDYLAEGPQMWTDWWYFQQQPKDIRDRILKMYQETDCSQADAIRQHLNETVEKKQGQHRECEGTKLDEDDSRRDDVLQNIEDFIKLAMVIRFNGVELCPPSDDGLGPGTDYGFGLFEVACKMSHSCRPNCAWMTEPDGASKQIRAITKIQAGEELTVDYIGQPLSPTHERREELLHSKGFLCNCVRCSNILGDDTRRFPCMCQSTTTCQGVHLVHQQLASSIPRLLPCSVCNNLATDDYTERMLEEESRLQKVIEEIKLVADEGGNGYQLQSMTKQIEELNPPHSCHSLAEKCYQLQSDYYNQVGEYKLAAEACYKQIGCRVGILGEGHLCQGTAFCNERLGDVLQYVNVEEAEEAYKRSVRELLVMRGGAPDPYSKCALSKLLNVQSTRIRIELDHLPHDRCLKGIADAPYSAPYPCVVCGNGCTVLGEKLEGARYCCEEHQQMHLSMVGRWETPQA</sequence>
<dbReference type="InterPro" id="IPR011990">
    <property type="entry name" value="TPR-like_helical_dom_sf"/>
</dbReference>
<name>A0AAD2GBK4_9STRA</name>